<dbReference type="InterPro" id="IPR000595">
    <property type="entry name" value="cNMP-bd_dom"/>
</dbReference>
<dbReference type="PRINTS" id="PR00103">
    <property type="entry name" value="CAMPKINASE"/>
</dbReference>
<name>A0ABU8XVF6_9PROT</name>
<dbReference type="Proteomes" id="UP001375743">
    <property type="component" value="Unassembled WGS sequence"/>
</dbReference>
<keyword evidence="5" id="KW-0406">Ion transport</keyword>
<evidence type="ECO:0000256" key="3">
    <source>
        <dbReference type="ARBA" id="ARBA00022692"/>
    </source>
</evidence>
<evidence type="ECO:0000313" key="10">
    <source>
        <dbReference type="EMBL" id="MEK0085167.1"/>
    </source>
</evidence>
<sequence>MTLQQDVDVLRKVPIFAKIEPAKLKLLAFTSEHLEFMPGDALCRQGEPGDAAYIVLEGEADVLVQTERGPMKVAHLGRHDIVGEIAILCDVPRTATVVATTRLVALRVSKDGFFNLVTQFPQVAIEVMHELASRLLQTTTRLTEVSARLRELEAAEH</sequence>
<keyword evidence="7" id="KW-1071">Ligand-gated ion channel</keyword>
<dbReference type="Gene3D" id="2.60.120.10">
    <property type="entry name" value="Jelly Rolls"/>
    <property type="match status" value="1"/>
</dbReference>
<dbReference type="PROSITE" id="PS00889">
    <property type="entry name" value="CNMP_BINDING_2"/>
    <property type="match status" value="1"/>
</dbReference>
<dbReference type="RefSeq" id="WP_418161014.1">
    <property type="nucleotide sequence ID" value="NZ_JBBLZC010000022.1"/>
</dbReference>
<reference evidence="10 11" key="1">
    <citation type="submission" date="2024-01" db="EMBL/GenBank/DDBJ databases">
        <title>Multi-omics insights into the function and evolution of sodium benzoate biodegradation pathways in Benzoatithermus flavus gen. nov., sp. nov. from hot spring.</title>
        <authorList>
            <person name="Hu C.-J."/>
            <person name="Li W.-J."/>
        </authorList>
    </citation>
    <scope>NUCLEOTIDE SEQUENCE [LARGE SCALE GENOMIC DNA]</scope>
    <source>
        <strain evidence="10 11">SYSU G07066</strain>
    </source>
</reference>
<gene>
    <name evidence="10" type="ORF">U1T56_18595</name>
</gene>
<dbReference type="InterPro" id="IPR018490">
    <property type="entry name" value="cNMP-bd_dom_sf"/>
</dbReference>
<dbReference type="PANTHER" id="PTHR45638">
    <property type="entry name" value="CYCLIC NUCLEOTIDE-GATED CATION CHANNEL SUBUNIT A"/>
    <property type="match status" value="1"/>
</dbReference>
<proteinExistence type="predicted"/>
<accession>A0ABU8XVF6</accession>
<keyword evidence="3" id="KW-0812">Transmembrane</keyword>
<evidence type="ECO:0000256" key="6">
    <source>
        <dbReference type="ARBA" id="ARBA00023136"/>
    </source>
</evidence>
<evidence type="ECO:0000259" key="9">
    <source>
        <dbReference type="PROSITE" id="PS50042"/>
    </source>
</evidence>
<evidence type="ECO:0000256" key="5">
    <source>
        <dbReference type="ARBA" id="ARBA00023065"/>
    </source>
</evidence>
<keyword evidence="8" id="KW-0407">Ion channel</keyword>
<evidence type="ECO:0000256" key="2">
    <source>
        <dbReference type="ARBA" id="ARBA00022448"/>
    </source>
</evidence>
<evidence type="ECO:0000256" key="7">
    <source>
        <dbReference type="ARBA" id="ARBA00023286"/>
    </source>
</evidence>
<comment type="subcellular location">
    <subcellularLocation>
        <location evidence="1">Membrane</location>
        <topology evidence="1">Multi-pass membrane protein</topology>
    </subcellularLocation>
</comment>
<dbReference type="Pfam" id="PF00027">
    <property type="entry name" value="cNMP_binding"/>
    <property type="match status" value="1"/>
</dbReference>
<dbReference type="CDD" id="cd00038">
    <property type="entry name" value="CAP_ED"/>
    <property type="match status" value="1"/>
</dbReference>
<keyword evidence="4" id="KW-1133">Transmembrane helix</keyword>
<evidence type="ECO:0000256" key="1">
    <source>
        <dbReference type="ARBA" id="ARBA00004141"/>
    </source>
</evidence>
<evidence type="ECO:0000313" key="11">
    <source>
        <dbReference type="Proteomes" id="UP001375743"/>
    </source>
</evidence>
<dbReference type="SUPFAM" id="SSF51206">
    <property type="entry name" value="cAMP-binding domain-like"/>
    <property type="match status" value="1"/>
</dbReference>
<dbReference type="InterPro" id="IPR050866">
    <property type="entry name" value="CNG_cation_channel"/>
</dbReference>
<dbReference type="InterPro" id="IPR018488">
    <property type="entry name" value="cNMP-bd_CS"/>
</dbReference>
<dbReference type="PANTHER" id="PTHR45638:SF11">
    <property type="entry name" value="CYCLIC NUCLEOTIDE-GATED CATION CHANNEL SUBUNIT A"/>
    <property type="match status" value="1"/>
</dbReference>
<keyword evidence="11" id="KW-1185">Reference proteome</keyword>
<comment type="caution">
    <text evidence="10">The sequence shown here is derived from an EMBL/GenBank/DDBJ whole genome shotgun (WGS) entry which is preliminary data.</text>
</comment>
<evidence type="ECO:0000256" key="8">
    <source>
        <dbReference type="ARBA" id="ARBA00023303"/>
    </source>
</evidence>
<protein>
    <submittedName>
        <fullName evidence="10">Cyclic nucleotide-binding domain-containing protein</fullName>
    </submittedName>
</protein>
<dbReference type="InterPro" id="IPR014710">
    <property type="entry name" value="RmlC-like_jellyroll"/>
</dbReference>
<feature type="domain" description="Cyclic nucleotide-binding" evidence="9">
    <location>
        <begin position="15"/>
        <end position="134"/>
    </location>
</feature>
<dbReference type="SMART" id="SM00100">
    <property type="entry name" value="cNMP"/>
    <property type="match status" value="1"/>
</dbReference>
<evidence type="ECO:0000256" key="4">
    <source>
        <dbReference type="ARBA" id="ARBA00022989"/>
    </source>
</evidence>
<organism evidence="10 11">
    <name type="scientific">Benzoatithermus flavus</name>
    <dbReference type="NCBI Taxonomy" id="3108223"/>
    <lineage>
        <taxon>Bacteria</taxon>
        <taxon>Pseudomonadati</taxon>
        <taxon>Pseudomonadota</taxon>
        <taxon>Alphaproteobacteria</taxon>
        <taxon>Geminicoccales</taxon>
        <taxon>Geminicoccaceae</taxon>
        <taxon>Benzoatithermus</taxon>
    </lineage>
</organism>
<keyword evidence="2" id="KW-0813">Transport</keyword>
<dbReference type="PROSITE" id="PS50042">
    <property type="entry name" value="CNMP_BINDING_3"/>
    <property type="match status" value="1"/>
</dbReference>
<keyword evidence="6" id="KW-0472">Membrane</keyword>
<dbReference type="EMBL" id="JBBLZC010000022">
    <property type="protein sequence ID" value="MEK0085167.1"/>
    <property type="molecule type" value="Genomic_DNA"/>
</dbReference>